<accession>A0A1Y2BUW4</accession>
<feature type="signal peptide" evidence="1">
    <location>
        <begin position="1"/>
        <end position="34"/>
    </location>
</feature>
<proteinExistence type="predicted"/>
<keyword evidence="4" id="KW-1185">Reference proteome</keyword>
<dbReference type="Pfam" id="PF01764">
    <property type="entry name" value="Lipase_3"/>
    <property type="match status" value="1"/>
</dbReference>
<reference evidence="3 4" key="1">
    <citation type="submission" date="2016-07" db="EMBL/GenBank/DDBJ databases">
        <title>Pervasive Adenine N6-methylation of Active Genes in Fungi.</title>
        <authorList>
            <consortium name="DOE Joint Genome Institute"/>
            <person name="Mondo S.J."/>
            <person name="Dannebaum R.O."/>
            <person name="Kuo R.C."/>
            <person name="Labutti K."/>
            <person name="Haridas S."/>
            <person name="Kuo A."/>
            <person name="Salamov A."/>
            <person name="Ahrendt S.R."/>
            <person name="Lipzen A."/>
            <person name="Sullivan W."/>
            <person name="Andreopoulos W.B."/>
            <person name="Clum A."/>
            <person name="Lindquist E."/>
            <person name="Daum C."/>
            <person name="Ramamoorthy G.K."/>
            <person name="Gryganskyi A."/>
            <person name="Culley D."/>
            <person name="Magnuson J.K."/>
            <person name="James T.Y."/>
            <person name="O'Malley M.A."/>
            <person name="Stajich J.E."/>
            <person name="Spatafora J.W."/>
            <person name="Visel A."/>
            <person name="Grigoriev I.V."/>
        </authorList>
    </citation>
    <scope>NUCLEOTIDE SEQUENCE [LARGE SCALE GENOMIC DNA]</scope>
    <source>
        <strain evidence="3 4">JEL800</strain>
    </source>
</reference>
<organism evidence="3 4">
    <name type="scientific">Rhizoclosmatium globosum</name>
    <dbReference type="NCBI Taxonomy" id="329046"/>
    <lineage>
        <taxon>Eukaryota</taxon>
        <taxon>Fungi</taxon>
        <taxon>Fungi incertae sedis</taxon>
        <taxon>Chytridiomycota</taxon>
        <taxon>Chytridiomycota incertae sedis</taxon>
        <taxon>Chytridiomycetes</taxon>
        <taxon>Chytridiales</taxon>
        <taxon>Chytriomycetaceae</taxon>
        <taxon>Rhizoclosmatium</taxon>
    </lineage>
</organism>
<dbReference type="STRING" id="329046.A0A1Y2BUW4"/>
<dbReference type="InterPro" id="IPR051218">
    <property type="entry name" value="Sec_MonoDiacylglyc_Lipase"/>
</dbReference>
<sequence length="326" mass="36099">MAAFKCQLLSASSSRIPLLLFLALLCTVFLLLDSDTDFPGSLPSKLNDTVHIPQESIDYVKFSILPYAQSAFCPFSQLEQWNCTTCVKGSLGTTNITTFGGTAFKASGYTAFNPSTNTIIVAFRGSSTLDTWISDLLIAKPDYDLPAAPPGTKVHFGFLTLHSLGGALATIAAVDVFQHLADIISPSQIALLTFGQPRVGNPTFAAWVNSFHFTRSIRVTNQNDWTPHLPPHFSGFKHFTEEWWIVNDEGVTLECWDDNGIEEPDVSVAVVEQQGGIPVGWPWKRKPVREGREPQCRDRWNGMYTVSKHAWVWNEPIGFHVCLPVP</sequence>
<keyword evidence="3" id="KW-0378">Hydrolase</keyword>
<comment type="caution">
    <text evidence="3">The sequence shown here is derived from an EMBL/GenBank/DDBJ whole genome shotgun (WGS) entry which is preliminary data.</text>
</comment>
<evidence type="ECO:0000256" key="1">
    <source>
        <dbReference type="SAM" id="SignalP"/>
    </source>
</evidence>
<dbReference type="GO" id="GO:0006629">
    <property type="term" value="P:lipid metabolic process"/>
    <property type="evidence" value="ECO:0007669"/>
    <property type="project" value="InterPro"/>
</dbReference>
<dbReference type="OrthoDB" id="438440at2759"/>
<dbReference type="Gene3D" id="3.40.50.1820">
    <property type="entry name" value="alpha/beta hydrolase"/>
    <property type="match status" value="2"/>
</dbReference>
<name>A0A1Y2BUW4_9FUNG</name>
<dbReference type="SUPFAM" id="SSF53474">
    <property type="entry name" value="alpha/beta-Hydrolases"/>
    <property type="match status" value="1"/>
</dbReference>
<dbReference type="EMBL" id="MCGO01000043">
    <property type="protein sequence ID" value="ORY38536.1"/>
    <property type="molecule type" value="Genomic_DNA"/>
</dbReference>
<protein>
    <submittedName>
        <fullName evidence="3">Alpha/beta-hydrolase</fullName>
    </submittedName>
</protein>
<dbReference type="InterPro" id="IPR002921">
    <property type="entry name" value="Fungal_lipase-type"/>
</dbReference>
<evidence type="ECO:0000313" key="3">
    <source>
        <dbReference type="EMBL" id="ORY38536.1"/>
    </source>
</evidence>
<dbReference type="AlphaFoldDB" id="A0A1Y2BUW4"/>
<dbReference type="Proteomes" id="UP000193642">
    <property type="component" value="Unassembled WGS sequence"/>
</dbReference>
<dbReference type="PANTHER" id="PTHR45856:SF25">
    <property type="entry name" value="FUNGAL LIPASE-LIKE DOMAIN-CONTAINING PROTEIN"/>
    <property type="match status" value="1"/>
</dbReference>
<dbReference type="PANTHER" id="PTHR45856">
    <property type="entry name" value="ALPHA/BETA-HYDROLASES SUPERFAMILY PROTEIN"/>
    <property type="match status" value="1"/>
</dbReference>
<feature type="chain" id="PRO_5012056279" evidence="1">
    <location>
        <begin position="35"/>
        <end position="326"/>
    </location>
</feature>
<evidence type="ECO:0000313" key="4">
    <source>
        <dbReference type="Proteomes" id="UP000193642"/>
    </source>
</evidence>
<dbReference type="CDD" id="cd00519">
    <property type="entry name" value="Lipase_3"/>
    <property type="match status" value="1"/>
</dbReference>
<evidence type="ECO:0000259" key="2">
    <source>
        <dbReference type="Pfam" id="PF01764"/>
    </source>
</evidence>
<gene>
    <name evidence="3" type="ORF">BCR33DRAFT_853890</name>
</gene>
<feature type="domain" description="Fungal lipase-type" evidence="2">
    <location>
        <begin position="162"/>
        <end position="232"/>
    </location>
</feature>
<keyword evidence="1" id="KW-0732">Signal</keyword>
<dbReference type="GO" id="GO:0016787">
    <property type="term" value="F:hydrolase activity"/>
    <property type="evidence" value="ECO:0007669"/>
    <property type="project" value="UniProtKB-KW"/>
</dbReference>
<dbReference type="InterPro" id="IPR029058">
    <property type="entry name" value="AB_hydrolase_fold"/>
</dbReference>